<reference evidence="1 2" key="1">
    <citation type="journal article" date="2019" name="Nat. Ecol. Evol.">
        <title>Megaphylogeny resolves global patterns of mushroom evolution.</title>
        <authorList>
            <person name="Varga T."/>
            <person name="Krizsan K."/>
            <person name="Foldi C."/>
            <person name="Dima B."/>
            <person name="Sanchez-Garcia M."/>
            <person name="Sanchez-Ramirez S."/>
            <person name="Szollosi G.J."/>
            <person name="Szarkandi J.G."/>
            <person name="Papp V."/>
            <person name="Albert L."/>
            <person name="Andreopoulos W."/>
            <person name="Angelini C."/>
            <person name="Antonin V."/>
            <person name="Barry K.W."/>
            <person name="Bougher N.L."/>
            <person name="Buchanan P."/>
            <person name="Buyck B."/>
            <person name="Bense V."/>
            <person name="Catcheside P."/>
            <person name="Chovatia M."/>
            <person name="Cooper J."/>
            <person name="Damon W."/>
            <person name="Desjardin D."/>
            <person name="Finy P."/>
            <person name="Geml J."/>
            <person name="Haridas S."/>
            <person name="Hughes K."/>
            <person name="Justo A."/>
            <person name="Karasinski D."/>
            <person name="Kautmanova I."/>
            <person name="Kiss B."/>
            <person name="Kocsube S."/>
            <person name="Kotiranta H."/>
            <person name="LaButti K.M."/>
            <person name="Lechner B.E."/>
            <person name="Liimatainen K."/>
            <person name="Lipzen A."/>
            <person name="Lukacs Z."/>
            <person name="Mihaltcheva S."/>
            <person name="Morgado L.N."/>
            <person name="Niskanen T."/>
            <person name="Noordeloos M.E."/>
            <person name="Ohm R.A."/>
            <person name="Ortiz-Santana B."/>
            <person name="Ovrebo C."/>
            <person name="Racz N."/>
            <person name="Riley R."/>
            <person name="Savchenko A."/>
            <person name="Shiryaev A."/>
            <person name="Soop K."/>
            <person name="Spirin V."/>
            <person name="Szebenyi C."/>
            <person name="Tomsovsky M."/>
            <person name="Tulloss R.E."/>
            <person name="Uehling J."/>
            <person name="Grigoriev I.V."/>
            <person name="Vagvolgyi C."/>
            <person name="Papp T."/>
            <person name="Martin F.M."/>
            <person name="Miettinen O."/>
            <person name="Hibbett D.S."/>
            <person name="Nagy L.G."/>
        </authorList>
    </citation>
    <scope>NUCLEOTIDE SEQUENCE [LARGE SCALE GENOMIC DNA]</scope>
    <source>
        <strain evidence="1 2">NL-1719</strain>
    </source>
</reference>
<protein>
    <submittedName>
        <fullName evidence="1">Uncharacterized protein</fullName>
    </submittedName>
</protein>
<name>A0ACD3B5G5_9AGAR</name>
<accession>A0ACD3B5G5</accession>
<evidence type="ECO:0000313" key="1">
    <source>
        <dbReference type="EMBL" id="TFK73055.1"/>
    </source>
</evidence>
<dbReference type="EMBL" id="ML208279">
    <property type="protein sequence ID" value="TFK73055.1"/>
    <property type="molecule type" value="Genomic_DNA"/>
</dbReference>
<proteinExistence type="predicted"/>
<dbReference type="Proteomes" id="UP000308600">
    <property type="component" value="Unassembled WGS sequence"/>
</dbReference>
<keyword evidence="2" id="KW-1185">Reference proteome</keyword>
<gene>
    <name evidence="1" type="ORF">BDN72DRAFT_258659</name>
</gene>
<organism evidence="1 2">
    <name type="scientific">Pluteus cervinus</name>
    <dbReference type="NCBI Taxonomy" id="181527"/>
    <lineage>
        <taxon>Eukaryota</taxon>
        <taxon>Fungi</taxon>
        <taxon>Dikarya</taxon>
        <taxon>Basidiomycota</taxon>
        <taxon>Agaricomycotina</taxon>
        <taxon>Agaricomycetes</taxon>
        <taxon>Agaricomycetidae</taxon>
        <taxon>Agaricales</taxon>
        <taxon>Pluteineae</taxon>
        <taxon>Pluteaceae</taxon>
        <taxon>Pluteus</taxon>
    </lineage>
</organism>
<sequence length="154" mass="17323">MDLEAKHSLVRTSSMSKRDKCFSTSSHILATHPCQCSLHPMVSKLYDTKLVKCSQAHAHNGGKERNNSELLFSVLFFPRAHYRFPPSASVGCAAHQHLWQLIIQGPQSRSIILQVGPQMSQFWARFQPKASADILPDRFRGRESVSSEQQVGFS</sequence>
<evidence type="ECO:0000313" key="2">
    <source>
        <dbReference type="Proteomes" id="UP000308600"/>
    </source>
</evidence>